<feature type="binding site" evidence="6">
    <location>
        <position position="279"/>
    </location>
    <ligand>
        <name>substrate</name>
    </ligand>
</feature>
<feature type="binding site" evidence="6">
    <location>
        <position position="95"/>
    </location>
    <ligand>
        <name>substrate</name>
    </ligand>
</feature>
<dbReference type="InterPro" id="IPR032466">
    <property type="entry name" value="Metal_Hydrolase"/>
</dbReference>
<dbReference type="NCBIfam" id="TIGR00857">
    <property type="entry name" value="pyrC_multi"/>
    <property type="match status" value="1"/>
</dbReference>
<keyword evidence="9" id="KW-1185">Reference proteome</keyword>
<feature type="binding site" evidence="6">
    <location>
        <begin position="63"/>
        <end position="65"/>
    </location>
    <ligand>
        <name>substrate</name>
    </ligand>
</feature>
<dbReference type="EMBL" id="CP139957">
    <property type="protein sequence ID" value="WPX10068.1"/>
    <property type="molecule type" value="Genomic_DNA"/>
</dbReference>
<name>A0ABZ0U5Q5_9FIRM</name>
<evidence type="ECO:0000256" key="3">
    <source>
        <dbReference type="ARBA" id="ARBA00022723"/>
    </source>
</evidence>
<keyword evidence="5 6" id="KW-0665">Pyrimidine biosynthesis</keyword>
<feature type="domain" description="Dihydroorotase catalytic" evidence="7">
    <location>
        <begin position="51"/>
        <end position="239"/>
    </location>
</feature>
<dbReference type="HAMAP" id="MF_00220_B">
    <property type="entry name" value="PyrC_classI_B"/>
    <property type="match status" value="1"/>
</dbReference>
<proteinExistence type="inferred from homology"/>
<organism evidence="8 9">
    <name type="scientific">Anaerocellum danielii</name>
    <dbReference type="NCBI Taxonomy" id="1387557"/>
    <lineage>
        <taxon>Bacteria</taxon>
        <taxon>Bacillati</taxon>
        <taxon>Bacillota</taxon>
        <taxon>Bacillota incertae sedis</taxon>
        <taxon>Caldicellulosiruptorales</taxon>
        <taxon>Caldicellulosiruptoraceae</taxon>
        <taxon>Anaerocellum</taxon>
    </lineage>
</organism>
<dbReference type="Proteomes" id="UP001322744">
    <property type="component" value="Chromosome"/>
</dbReference>
<feature type="binding site" evidence="6">
    <location>
        <position position="61"/>
    </location>
    <ligand>
        <name>Zn(2+)</name>
        <dbReference type="ChEBI" id="CHEBI:29105"/>
        <label>1</label>
    </ligand>
</feature>
<dbReference type="PROSITE" id="PS00483">
    <property type="entry name" value="DIHYDROOROTASE_2"/>
    <property type="match status" value="1"/>
</dbReference>
<reference evidence="8 9" key="1">
    <citation type="submission" date="2023-12" db="EMBL/GenBank/DDBJ databases">
        <authorList>
            <person name="Manesh M.J.H."/>
            <person name="Bing R.G."/>
            <person name="Willard D.J."/>
            <person name="Kelly R.M."/>
        </authorList>
    </citation>
    <scope>NUCLEOTIDE SEQUENCE [LARGE SCALE GENOMIC DNA]</scope>
    <source>
        <strain evidence="8 9">DSM 8977</strain>
    </source>
</reference>
<feature type="binding site" evidence="6">
    <location>
        <position position="63"/>
    </location>
    <ligand>
        <name>Zn(2+)</name>
        <dbReference type="ChEBI" id="CHEBI:29105"/>
        <label>1</label>
    </ligand>
</feature>
<dbReference type="GO" id="GO:0004151">
    <property type="term" value="F:dihydroorotase activity"/>
    <property type="evidence" value="ECO:0007669"/>
    <property type="project" value="UniProtKB-EC"/>
</dbReference>
<dbReference type="PANTHER" id="PTHR43668">
    <property type="entry name" value="ALLANTOINASE"/>
    <property type="match status" value="1"/>
</dbReference>
<dbReference type="InterPro" id="IPR002195">
    <property type="entry name" value="Dihydroorotase_CS"/>
</dbReference>
<keyword evidence="4 6" id="KW-0378">Hydrolase</keyword>
<feature type="binding site" evidence="6">
    <location>
        <position position="153"/>
    </location>
    <ligand>
        <name>Zn(2+)</name>
        <dbReference type="ChEBI" id="CHEBI:29105"/>
        <label>1</label>
    </ligand>
</feature>
<dbReference type="InterPro" id="IPR011059">
    <property type="entry name" value="Metal-dep_hydrolase_composite"/>
</dbReference>
<keyword evidence="3 6" id="KW-0479">Metal-binding</keyword>
<comment type="function">
    <text evidence="1 6">Catalyzes the reversible cyclization of carbamoyl aspartate to dihydroorotate.</text>
</comment>
<dbReference type="SUPFAM" id="SSF51338">
    <property type="entry name" value="Composite domain of metallo-dependent hydrolases"/>
    <property type="match status" value="1"/>
</dbReference>
<evidence type="ECO:0000313" key="9">
    <source>
        <dbReference type="Proteomes" id="UP001322744"/>
    </source>
</evidence>
<comment type="catalytic activity">
    <reaction evidence="6">
        <text>(S)-dihydroorotate + H2O = N-carbamoyl-L-aspartate + H(+)</text>
        <dbReference type="Rhea" id="RHEA:24296"/>
        <dbReference type="ChEBI" id="CHEBI:15377"/>
        <dbReference type="ChEBI" id="CHEBI:15378"/>
        <dbReference type="ChEBI" id="CHEBI:30864"/>
        <dbReference type="ChEBI" id="CHEBI:32814"/>
        <dbReference type="EC" id="3.5.2.3"/>
    </reaction>
</comment>
<dbReference type="Pfam" id="PF12890">
    <property type="entry name" value="DHOase"/>
    <property type="match status" value="1"/>
</dbReference>
<comment type="cofactor">
    <cofactor evidence="6">
        <name>Zn(2+)</name>
        <dbReference type="ChEBI" id="CHEBI:29105"/>
    </cofactor>
    <text evidence="6">Binds 2 Zn(2+) ions per subunit.</text>
</comment>
<dbReference type="EC" id="3.5.2.3" evidence="6"/>
<dbReference type="InterPro" id="IPR050138">
    <property type="entry name" value="DHOase/Allantoinase_Hydrolase"/>
</dbReference>
<evidence type="ECO:0000256" key="6">
    <source>
        <dbReference type="HAMAP-Rule" id="MF_00220"/>
    </source>
</evidence>
<accession>A0ABZ0U5Q5</accession>
<dbReference type="InterPro" id="IPR004722">
    <property type="entry name" value="DHOase"/>
</dbReference>
<feature type="binding site" evidence="6">
    <location>
        <position position="306"/>
    </location>
    <ligand>
        <name>Zn(2+)</name>
        <dbReference type="ChEBI" id="CHEBI:29105"/>
        <label>1</label>
    </ligand>
</feature>
<evidence type="ECO:0000256" key="5">
    <source>
        <dbReference type="ARBA" id="ARBA00022975"/>
    </source>
</evidence>
<evidence type="ECO:0000256" key="2">
    <source>
        <dbReference type="ARBA" id="ARBA00010286"/>
    </source>
</evidence>
<sequence length="430" mass="47808">MILIKNANIVNGIDKTVQKADILIVDDRIEKIAPAIKIENPKLEIIDASEKYVFPSFTDIHCHLREPGFEYKEDIRSGSLSAVAGGFTTICCMPNTNPPIDNRAMVAYVRYRAKEVSPIEVLPIGAITKGLNGEELSEIGLMREEGIVAISDDGKCVMNANLMRNALLYAKDFSIPVISHCEDTNLSEGGQMNLGFVSTTLGLRGIPREAESVIVARDLLLAKETKAHLHITHVSTKESVELIRRAKEWGVNVTCDTCPHYISLTEEEVIGFNTNAKVNPPLRTKEDVEALIEAIKEGVIDCIATDHAPHHKDEKNVEFNLAPSGTIGFETAFAVLYTYLIKNRGFEISKLVELLSINPRKIINLKPNMIKENQKANLVIIDPNREWEVKEEDIISKSKNSVFLGKKLTSYVEAVIYEGKILKKDGEIKC</sequence>
<comment type="similarity">
    <text evidence="2 6">Belongs to the metallo-dependent hydrolases superfamily. DHOase family. Class I DHOase subfamily.</text>
</comment>
<comment type="caution">
    <text evidence="6">Lacks conserved residue(s) required for the propagation of feature annotation.</text>
</comment>
<comment type="pathway">
    <text evidence="6">Pyrimidine metabolism; UMP biosynthesis via de novo pathway; (S)-dihydroorotate from bicarbonate: step 3/3.</text>
</comment>
<feature type="binding site" evidence="6">
    <location>
        <position position="153"/>
    </location>
    <ligand>
        <name>Zn(2+)</name>
        <dbReference type="ChEBI" id="CHEBI:29105"/>
        <label>2</label>
    </ligand>
</feature>
<feature type="active site" evidence="6">
    <location>
        <position position="306"/>
    </location>
</feature>
<dbReference type="PANTHER" id="PTHR43668:SF2">
    <property type="entry name" value="ALLANTOINASE"/>
    <property type="match status" value="1"/>
</dbReference>
<dbReference type="SUPFAM" id="SSF51556">
    <property type="entry name" value="Metallo-dependent hydrolases"/>
    <property type="match status" value="1"/>
</dbReference>
<feature type="binding site" evidence="6">
    <location>
        <position position="233"/>
    </location>
    <ligand>
        <name>Zn(2+)</name>
        <dbReference type="ChEBI" id="CHEBI:29105"/>
        <label>2</label>
    </ligand>
</feature>
<gene>
    <name evidence="6" type="primary">pyrC</name>
    <name evidence="8" type="ORF">SOJ16_001328</name>
</gene>
<feature type="binding site" evidence="6">
    <location>
        <position position="310"/>
    </location>
    <ligand>
        <name>substrate</name>
    </ligand>
</feature>
<dbReference type="InterPro" id="IPR024403">
    <property type="entry name" value="DHOase_cat"/>
</dbReference>
<dbReference type="CDD" id="cd01317">
    <property type="entry name" value="DHOase_IIa"/>
    <property type="match status" value="1"/>
</dbReference>
<evidence type="ECO:0000256" key="1">
    <source>
        <dbReference type="ARBA" id="ARBA00002368"/>
    </source>
</evidence>
<keyword evidence="6" id="KW-0862">Zinc</keyword>
<feature type="binding site" evidence="6">
    <location>
        <position position="180"/>
    </location>
    <ligand>
        <name>Zn(2+)</name>
        <dbReference type="ChEBI" id="CHEBI:29105"/>
        <label>2</label>
    </ligand>
</feature>
<dbReference type="RefSeq" id="WP_045174836.1">
    <property type="nucleotide sequence ID" value="NZ_CP139957.1"/>
</dbReference>
<evidence type="ECO:0000259" key="7">
    <source>
        <dbReference type="Pfam" id="PF12890"/>
    </source>
</evidence>
<evidence type="ECO:0000313" key="8">
    <source>
        <dbReference type="EMBL" id="WPX10068.1"/>
    </source>
</evidence>
<dbReference type="Gene3D" id="2.30.40.10">
    <property type="entry name" value="Urease, subunit C, domain 1"/>
    <property type="match status" value="1"/>
</dbReference>
<protein>
    <recommendedName>
        <fullName evidence="6">Dihydroorotase</fullName>
        <shortName evidence="6">DHOase</shortName>
        <ecNumber evidence="6">3.5.2.3</ecNumber>
    </recommendedName>
</protein>
<evidence type="ECO:0000256" key="4">
    <source>
        <dbReference type="ARBA" id="ARBA00022801"/>
    </source>
</evidence>
<dbReference type="Gene3D" id="3.20.20.140">
    <property type="entry name" value="Metal-dependent hydrolases"/>
    <property type="match status" value="1"/>
</dbReference>